<dbReference type="InterPro" id="IPR044034">
    <property type="entry name" value="NAC-like_UBA"/>
</dbReference>
<accession>A0AA36CWK4</accession>
<protein>
    <recommendedName>
        <fullName evidence="2">Nascent polypeptide-associated complex subunit alpha-like UBA domain-containing protein</fullName>
    </recommendedName>
</protein>
<feature type="region of interest" description="Disordered" evidence="1">
    <location>
        <begin position="136"/>
        <end position="159"/>
    </location>
</feature>
<evidence type="ECO:0000256" key="1">
    <source>
        <dbReference type="SAM" id="MobiDB-lite"/>
    </source>
</evidence>
<dbReference type="AlphaFoldDB" id="A0AA36CWK4"/>
<dbReference type="Pfam" id="PF19026">
    <property type="entry name" value="UBA_HYPK"/>
    <property type="match status" value="1"/>
</dbReference>
<dbReference type="Proteomes" id="UP001177023">
    <property type="component" value="Unassembled WGS sequence"/>
</dbReference>
<feature type="domain" description="Nascent polypeptide-associated complex subunit alpha-like UBA" evidence="2">
    <location>
        <begin position="73"/>
        <end position="113"/>
    </location>
</feature>
<reference evidence="3" key="1">
    <citation type="submission" date="2023-06" db="EMBL/GenBank/DDBJ databases">
        <authorList>
            <person name="Delattre M."/>
        </authorList>
    </citation>
    <scope>NUCLEOTIDE SEQUENCE</scope>
    <source>
        <strain evidence="3">AF72</strain>
    </source>
</reference>
<comment type="caution">
    <text evidence="3">The sequence shown here is derived from an EMBL/GenBank/DDBJ whole genome shotgun (WGS) entry which is preliminary data.</text>
</comment>
<proteinExistence type="predicted"/>
<dbReference type="CDD" id="cd14361">
    <property type="entry name" value="UBA_HYPK"/>
    <property type="match status" value="1"/>
</dbReference>
<dbReference type="EMBL" id="CATQJA010002639">
    <property type="protein sequence ID" value="CAJ0575541.1"/>
    <property type="molecule type" value="Genomic_DNA"/>
</dbReference>
<organism evidence="3 4">
    <name type="scientific">Mesorhabditis spiculigera</name>
    <dbReference type="NCBI Taxonomy" id="96644"/>
    <lineage>
        <taxon>Eukaryota</taxon>
        <taxon>Metazoa</taxon>
        <taxon>Ecdysozoa</taxon>
        <taxon>Nematoda</taxon>
        <taxon>Chromadorea</taxon>
        <taxon>Rhabditida</taxon>
        <taxon>Rhabditina</taxon>
        <taxon>Rhabditomorpha</taxon>
        <taxon>Rhabditoidea</taxon>
        <taxon>Rhabditidae</taxon>
        <taxon>Mesorhabditinae</taxon>
        <taxon>Mesorhabditis</taxon>
    </lineage>
</organism>
<gene>
    <name evidence="3" type="ORF">MSPICULIGERA_LOCUS13851</name>
</gene>
<feature type="non-terminal residue" evidence="3">
    <location>
        <position position="1"/>
    </location>
</feature>
<name>A0AA36CWK4_9BILA</name>
<keyword evidence="4" id="KW-1185">Reference proteome</keyword>
<dbReference type="InterPro" id="IPR038922">
    <property type="entry name" value="HYPK_UBA"/>
</dbReference>
<evidence type="ECO:0000313" key="4">
    <source>
        <dbReference type="Proteomes" id="UP001177023"/>
    </source>
</evidence>
<evidence type="ECO:0000259" key="2">
    <source>
        <dbReference type="Pfam" id="PF19026"/>
    </source>
</evidence>
<evidence type="ECO:0000313" key="3">
    <source>
        <dbReference type="EMBL" id="CAJ0575541.1"/>
    </source>
</evidence>
<sequence length="159" mass="17193">MVTLQQEQLLSGDRGEPEKQMGLNGGAAETEETPDAKKYDALLKMVEEAGGNWKVVSVKDLDKMFTRPRPGPVKINPADVKLMCDELMCNENIATRQLRDFNGDVKTAILSLIIPDATRLHLVLGGGQKPDQVQVEVGAEAEADSDQSTDGSESLPSSI</sequence>
<feature type="region of interest" description="Disordered" evidence="1">
    <location>
        <begin position="1"/>
        <end position="35"/>
    </location>
</feature>
<feature type="compositionally biased region" description="Polar residues" evidence="1">
    <location>
        <begin position="148"/>
        <end position="159"/>
    </location>
</feature>